<proteinExistence type="predicted"/>
<feature type="region of interest" description="Disordered" evidence="1">
    <location>
        <begin position="257"/>
        <end position="280"/>
    </location>
</feature>
<dbReference type="EMBL" id="VMNI01000015">
    <property type="protein sequence ID" value="TVO74800.1"/>
    <property type="molecule type" value="Genomic_DNA"/>
</dbReference>
<dbReference type="AlphaFoldDB" id="A0A557RTQ6"/>
<dbReference type="InterPro" id="IPR014547">
    <property type="entry name" value="UCP028477"/>
</dbReference>
<evidence type="ECO:0000313" key="3">
    <source>
        <dbReference type="EMBL" id="TVO74800.1"/>
    </source>
</evidence>
<dbReference type="Pfam" id="PF09916">
    <property type="entry name" value="DUF2145"/>
    <property type="match status" value="1"/>
</dbReference>
<organism evidence="3 4">
    <name type="scientific">Denitromonas halophila</name>
    <dbReference type="NCBI Taxonomy" id="1629404"/>
    <lineage>
        <taxon>Bacteria</taxon>
        <taxon>Pseudomonadati</taxon>
        <taxon>Pseudomonadota</taxon>
        <taxon>Betaproteobacteria</taxon>
        <taxon>Rhodocyclales</taxon>
        <taxon>Zoogloeaceae</taxon>
        <taxon>Denitromonas</taxon>
    </lineage>
</organism>
<feature type="signal peptide" evidence="2">
    <location>
        <begin position="1"/>
        <end position="19"/>
    </location>
</feature>
<evidence type="ECO:0000313" key="4">
    <source>
        <dbReference type="Proteomes" id="UP000318349"/>
    </source>
</evidence>
<gene>
    <name evidence="3" type="ORF">FHP89_15955</name>
</gene>
<evidence type="ECO:0000256" key="1">
    <source>
        <dbReference type="SAM" id="MobiDB-lite"/>
    </source>
</evidence>
<dbReference type="PIRSF" id="PIRSF028477">
    <property type="entry name" value="UCP028477"/>
    <property type="match status" value="1"/>
</dbReference>
<comment type="caution">
    <text evidence="3">The sequence shown here is derived from an EMBL/GenBank/DDBJ whole genome shotgun (WGS) entry which is preliminary data.</text>
</comment>
<sequence>MSARACLAALCLLPLLAHAGQTCEARKLTVDELRQSLALAASTAQALDRSGAQVVVLARAGQDLSDYRLRYSHLGIAYRDDRVWRVVHKLNQCGSDRGDLYRQGLAGFFSDGLYRYEAGVVVLDTAVQARILPALKDNAHLSQLHEPRYNMVAYPWNTQYQQSNQWAIETLALLIDPSASTRRRAQAWLRQRDYRPSTLEISAMKRFGARVGTAHIDFDDHPFGRRMAGHIDTVTVDSVFDWLHRSGLGTRAQTIASHGATRQGHPPNGLILGNRPGSGM</sequence>
<evidence type="ECO:0000256" key="2">
    <source>
        <dbReference type="SAM" id="SignalP"/>
    </source>
</evidence>
<keyword evidence="2" id="KW-0732">Signal</keyword>
<accession>A0A557RTQ6</accession>
<dbReference type="Proteomes" id="UP000318349">
    <property type="component" value="Unassembled WGS sequence"/>
</dbReference>
<name>A0A557RTQ6_9RHOO</name>
<protein>
    <submittedName>
        <fullName evidence="3">DUF2145 domain-containing protein</fullName>
    </submittedName>
</protein>
<feature type="chain" id="PRO_5021930707" evidence="2">
    <location>
        <begin position="20"/>
        <end position="280"/>
    </location>
</feature>
<reference evidence="3 4" key="1">
    <citation type="submission" date="2019-07" db="EMBL/GenBank/DDBJ databases">
        <title>The pathways for chlorine oxyanion respiration interact through the shared metabolite chlorate.</title>
        <authorList>
            <person name="Barnum T.P."/>
            <person name="Cheng Y."/>
            <person name="Hill K.A."/>
            <person name="Lucas L.N."/>
            <person name="Carlson H.K."/>
            <person name="Coates J.D."/>
        </authorList>
    </citation>
    <scope>NUCLEOTIDE SEQUENCE [LARGE SCALE GENOMIC DNA]</scope>
    <source>
        <strain evidence="3 4">SFB-1</strain>
    </source>
</reference>